<accession>A0A348HDE2</accession>
<reference evidence="3 4" key="1">
    <citation type="submission" date="2018-09" db="EMBL/GenBank/DDBJ databases">
        <title>Zymobacter palmae IAM14233 (=T109) whole genome analysis.</title>
        <authorList>
            <person name="Yanase H."/>
        </authorList>
    </citation>
    <scope>NUCLEOTIDE SEQUENCE [LARGE SCALE GENOMIC DNA]</scope>
    <source>
        <strain evidence="3 4">IAM14233</strain>
    </source>
</reference>
<dbReference type="PANTHER" id="PTHR35146">
    <property type="entry name" value="UPF0178 PROTEIN YAII"/>
    <property type="match status" value="1"/>
</dbReference>
<evidence type="ECO:0000313" key="3">
    <source>
        <dbReference type="EMBL" id="BBG29644.1"/>
    </source>
</evidence>
<dbReference type="HAMAP" id="MF_00489">
    <property type="entry name" value="UPF0178"/>
    <property type="match status" value="1"/>
</dbReference>
<dbReference type="EMBL" id="AP018933">
    <property type="protein sequence ID" value="BBG29644.1"/>
    <property type="molecule type" value="Genomic_DNA"/>
</dbReference>
<keyword evidence="4" id="KW-1185">Reference proteome</keyword>
<evidence type="ECO:0000313" key="4">
    <source>
        <dbReference type="Proteomes" id="UP000267342"/>
    </source>
</evidence>
<organism evidence="3 4">
    <name type="scientific">Zymobacter palmae</name>
    <dbReference type="NCBI Taxonomy" id="33074"/>
    <lineage>
        <taxon>Bacteria</taxon>
        <taxon>Pseudomonadati</taxon>
        <taxon>Pseudomonadota</taxon>
        <taxon>Gammaproteobacteria</taxon>
        <taxon>Oceanospirillales</taxon>
        <taxon>Halomonadaceae</taxon>
        <taxon>Zymobacter group</taxon>
        <taxon>Zymobacter</taxon>
    </lineage>
</organism>
<dbReference type="NCBIfam" id="NF001095">
    <property type="entry name" value="PRK00124.1"/>
    <property type="match status" value="1"/>
</dbReference>
<evidence type="ECO:0000256" key="1">
    <source>
        <dbReference type="ARBA" id="ARBA00008522"/>
    </source>
</evidence>
<gene>
    <name evidence="3" type="ORF">ZBT109_0871</name>
</gene>
<evidence type="ECO:0000256" key="2">
    <source>
        <dbReference type="HAMAP-Rule" id="MF_00489"/>
    </source>
</evidence>
<protein>
    <recommendedName>
        <fullName evidence="2">UPF0178 protein ZBT109_0871</fullName>
    </recommendedName>
</protein>
<sequence>MNTTPQIAIWVDADACPRAIRELIVRAAVRTQLPACFVANHLVPLPRTPFAIALNAPQGADAADALIAERVQPGALVITADLPLASDVLKKGALVLTHRGEPLTLDNIGPRLNMRDFMETMRASGEHHGGAKPLGPRDIQQFANAFDRQLARLPRPTRS</sequence>
<dbReference type="InterPro" id="IPR003791">
    <property type="entry name" value="UPF0178"/>
</dbReference>
<dbReference type="Proteomes" id="UP000267342">
    <property type="component" value="Chromosome"/>
</dbReference>
<proteinExistence type="inferred from homology"/>
<dbReference type="KEGG" id="zpl:ZBT109_0871"/>
<dbReference type="CDD" id="cd18720">
    <property type="entry name" value="PIN_YqxD-like"/>
    <property type="match status" value="1"/>
</dbReference>
<dbReference type="Pfam" id="PF02639">
    <property type="entry name" value="DUF188"/>
    <property type="match status" value="1"/>
</dbReference>
<dbReference type="RefSeq" id="WP_232012863.1">
    <property type="nucleotide sequence ID" value="NZ_AP018933.1"/>
</dbReference>
<name>A0A348HDE2_9GAMM</name>
<comment type="similarity">
    <text evidence="1 2">Belongs to the UPF0178 family.</text>
</comment>
<dbReference type="AlphaFoldDB" id="A0A348HDE2"/>
<dbReference type="PANTHER" id="PTHR35146:SF1">
    <property type="entry name" value="UPF0178 PROTEIN YAII"/>
    <property type="match status" value="1"/>
</dbReference>